<dbReference type="PANTHER" id="PTHR43297">
    <property type="entry name" value="OLIGOPEPTIDE TRANSPORT ATP-BINDING PROTEIN APPD"/>
    <property type="match status" value="1"/>
</dbReference>
<evidence type="ECO:0000256" key="9">
    <source>
        <dbReference type="ARBA" id="ARBA00022840"/>
    </source>
</evidence>
<keyword evidence="12 13" id="KW-0472">Membrane</keyword>
<protein>
    <submittedName>
        <fullName evidence="17">Peptide transport system permease protein</fullName>
    </submittedName>
</protein>
<dbReference type="GO" id="GO:0005886">
    <property type="term" value="C:plasma membrane"/>
    <property type="evidence" value="ECO:0007669"/>
    <property type="project" value="UniProtKB-SubCell"/>
</dbReference>
<dbReference type="CDD" id="cd03257">
    <property type="entry name" value="ABC_NikE_OppD_transporters"/>
    <property type="match status" value="1"/>
</dbReference>
<name>A0A5P9QBW6_9MICO</name>
<keyword evidence="9" id="KW-0067">ATP-binding</keyword>
<feature type="region of interest" description="Disordered" evidence="14">
    <location>
        <begin position="1"/>
        <end position="21"/>
    </location>
</feature>
<feature type="transmembrane region" description="Helical" evidence="13">
    <location>
        <begin position="101"/>
        <end position="123"/>
    </location>
</feature>
<evidence type="ECO:0000256" key="1">
    <source>
        <dbReference type="ARBA" id="ARBA00004141"/>
    </source>
</evidence>
<dbReference type="Gene3D" id="3.40.50.300">
    <property type="entry name" value="P-loop containing nucleotide triphosphate hydrolases"/>
    <property type="match status" value="1"/>
</dbReference>
<dbReference type="Gene3D" id="1.10.3720.10">
    <property type="entry name" value="MetI-like"/>
    <property type="match status" value="1"/>
</dbReference>
<dbReference type="Pfam" id="PF00528">
    <property type="entry name" value="BPD_transp_1"/>
    <property type="match status" value="1"/>
</dbReference>
<reference evidence="17 18" key="1">
    <citation type="submission" date="2019-10" db="EMBL/GenBank/DDBJ databases">
        <title>Genome sequence of Luteimicrobium xylanilyticum HY-24.</title>
        <authorList>
            <person name="Kim D.Y."/>
            <person name="Park H.-Y."/>
        </authorList>
    </citation>
    <scope>NUCLEOTIDE SEQUENCE [LARGE SCALE GENOMIC DNA]</scope>
    <source>
        <strain evidence="17 18">HY-24</strain>
    </source>
</reference>
<dbReference type="Proteomes" id="UP000326702">
    <property type="component" value="Chromosome"/>
</dbReference>
<feature type="region of interest" description="Disordered" evidence="14">
    <location>
        <begin position="296"/>
        <end position="327"/>
    </location>
</feature>
<dbReference type="InterPro" id="IPR027417">
    <property type="entry name" value="P-loop_NTPase"/>
</dbReference>
<evidence type="ECO:0000256" key="2">
    <source>
        <dbReference type="ARBA" id="ARBA00004202"/>
    </source>
</evidence>
<evidence type="ECO:0000256" key="12">
    <source>
        <dbReference type="ARBA" id="ARBA00023136"/>
    </source>
</evidence>
<comment type="similarity">
    <text evidence="13">Belongs to the binding-protein-dependent transport system permease family.</text>
</comment>
<evidence type="ECO:0000313" key="17">
    <source>
        <dbReference type="EMBL" id="QFU98938.1"/>
    </source>
</evidence>
<feature type="transmembrane region" description="Helical" evidence="13">
    <location>
        <begin position="161"/>
        <end position="178"/>
    </location>
</feature>
<dbReference type="GO" id="GO:0005524">
    <property type="term" value="F:ATP binding"/>
    <property type="evidence" value="ECO:0007669"/>
    <property type="project" value="UniProtKB-KW"/>
</dbReference>
<feature type="compositionally biased region" description="Polar residues" evidence="14">
    <location>
        <begin position="1"/>
        <end position="10"/>
    </location>
</feature>
<dbReference type="EMBL" id="CP045529">
    <property type="protein sequence ID" value="QFU98938.1"/>
    <property type="molecule type" value="Genomic_DNA"/>
</dbReference>
<dbReference type="InterPro" id="IPR000515">
    <property type="entry name" value="MetI-like"/>
</dbReference>
<keyword evidence="7 13" id="KW-0812">Transmembrane</keyword>
<evidence type="ECO:0000256" key="13">
    <source>
        <dbReference type="RuleBase" id="RU363032"/>
    </source>
</evidence>
<dbReference type="SMART" id="SM00382">
    <property type="entry name" value="AAA"/>
    <property type="match status" value="1"/>
</dbReference>
<dbReference type="PROSITE" id="PS00211">
    <property type="entry name" value="ABC_TRANSPORTER_1"/>
    <property type="match status" value="1"/>
</dbReference>
<keyword evidence="5" id="KW-1003">Cell membrane</keyword>
<evidence type="ECO:0000256" key="10">
    <source>
        <dbReference type="ARBA" id="ARBA00022967"/>
    </source>
</evidence>
<evidence type="ECO:0000259" key="16">
    <source>
        <dbReference type="PROSITE" id="PS50928"/>
    </source>
</evidence>
<feature type="transmembrane region" description="Helical" evidence="13">
    <location>
        <begin position="210"/>
        <end position="232"/>
    </location>
</feature>
<dbReference type="AlphaFoldDB" id="A0A5P9QBW6"/>
<keyword evidence="8" id="KW-0547">Nucleotide-binding</keyword>
<evidence type="ECO:0000256" key="3">
    <source>
        <dbReference type="ARBA" id="ARBA00005417"/>
    </source>
</evidence>
<evidence type="ECO:0000256" key="6">
    <source>
        <dbReference type="ARBA" id="ARBA00022519"/>
    </source>
</evidence>
<keyword evidence="6" id="KW-0997">Cell inner membrane</keyword>
<accession>A0A5P9QBW6</accession>
<evidence type="ECO:0000256" key="5">
    <source>
        <dbReference type="ARBA" id="ARBA00022475"/>
    </source>
</evidence>
<dbReference type="OrthoDB" id="3677453at2"/>
<evidence type="ECO:0000256" key="4">
    <source>
        <dbReference type="ARBA" id="ARBA00022448"/>
    </source>
</evidence>
<dbReference type="SUPFAM" id="SSF52540">
    <property type="entry name" value="P-loop containing nucleoside triphosphate hydrolases"/>
    <property type="match status" value="1"/>
</dbReference>
<evidence type="ECO:0000256" key="7">
    <source>
        <dbReference type="ARBA" id="ARBA00022692"/>
    </source>
</evidence>
<gene>
    <name evidence="17" type="ORF">KDY119_02463</name>
</gene>
<feature type="region of interest" description="Disordered" evidence="14">
    <location>
        <begin position="591"/>
        <end position="611"/>
    </location>
</feature>
<dbReference type="InterPro" id="IPR003593">
    <property type="entry name" value="AAA+_ATPase"/>
</dbReference>
<keyword evidence="10" id="KW-1278">Translocase</keyword>
<evidence type="ECO:0000256" key="11">
    <source>
        <dbReference type="ARBA" id="ARBA00022989"/>
    </source>
</evidence>
<keyword evidence="11 13" id="KW-1133">Transmembrane helix</keyword>
<dbReference type="InterPro" id="IPR025966">
    <property type="entry name" value="OppC_N"/>
</dbReference>
<comment type="subcellular location">
    <subcellularLocation>
        <location evidence="13">Cell membrane</location>
        <topology evidence="13">Multi-pass membrane protein</topology>
    </subcellularLocation>
    <subcellularLocation>
        <location evidence="2">Cell membrane</location>
        <topology evidence="2">Peripheral membrane protein</topology>
    </subcellularLocation>
    <subcellularLocation>
        <location evidence="1">Membrane</location>
        <topology evidence="1">Multi-pass membrane protein</topology>
    </subcellularLocation>
</comment>
<dbReference type="Pfam" id="PF12911">
    <property type="entry name" value="OppC_N"/>
    <property type="match status" value="1"/>
</dbReference>
<sequence>MSETLQNESLATDPDTNRLERAPRRSTWSAYLHSPLGVAGGAVLVLVVLAALLAPVLAPQDPSTADLALAFHGPTTGHPLGLDSAGRDVLSRLLYGARTTLGGAGLAVAVALVLGVPTGLVAGYRGRRFDGVASWLVNLVMSLPAMIVLLASRAILGPTVWVLMLVMGVLVAPSFYRLTRGVVADVRGELYVDAARVSGLSDARIIGRHVLVVVRAPIIIQAALVGGIAIGLQAGLEFLGIGSGDTPTWGAMLNEAFQNIQRSPGLIVWPGLALGLTSASLVLVASALRDALEGAGGARRARRRPAPRTSTTPVPVPAPVPSSAGSDVPRGGLLSVRGLAVAYGTDDDAREVVHDVDLDVGPGEIVGLVGESGSGKSQTAFSVLGILPRGGHVVRGSVTVEGQEVLELDERARRTLRGRVVAYVPQEPMSNLDPTFTIGSQLAEPLRCTLGLSRRAAHARVVELLRQVEIKDPERVARLYPHEISGGMAQRVLIAGAMSGDPRLLVADEPTTALDVTVQAEVLALLRRLRDERGLGVLLVTHNLGVVADLCDRVAVMQDGRIVENGTTAQVLRRPEHPYTRRLVGAVLDDAPCREPWEPPSSAPDRTEATA</sequence>
<dbReference type="RefSeq" id="WP_153022369.1">
    <property type="nucleotide sequence ID" value="NZ_BAABIH010000004.1"/>
</dbReference>
<evidence type="ECO:0000256" key="8">
    <source>
        <dbReference type="ARBA" id="ARBA00022741"/>
    </source>
</evidence>
<comment type="similarity">
    <text evidence="3">Belongs to the ABC transporter superfamily.</text>
</comment>
<organism evidence="17 18">
    <name type="scientific">Luteimicrobium xylanilyticum</name>
    <dbReference type="NCBI Taxonomy" id="1133546"/>
    <lineage>
        <taxon>Bacteria</taxon>
        <taxon>Bacillati</taxon>
        <taxon>Actinomycetota</taxon>
        <taxon>Actinomycetes</taxon>
        <taxon>Micrococcales</taxon>
        <taxon>Luteimicrobium</taxon>
    </lineage>
</organism>
<dbReference type="Pfam" id="PF00005">
    <property type="entry name" value="ABC_tran"/>
    <property type="match status" value="1"/>
</dbReference>
<dbReference type="PROSITE" id="PS50893">
    <property type="entry name" value="ABC_TRANSPORTER_2"/>
    <property type="match status" value="1"/>
</dbReference>
<dbReference type="GO" id="GO:0055085">
    <property type="term" value="P:transmembrane transport"/>
    <property type="evidence" value="ECO:0007669"/>
    <property type="project" value="InterPro"/>
</dbReference>
<proteinExistence type="inferred from homology"/>
<dbReference type="SUPFAM" id="SSF161098">
    <property type="entry name" value="MetI-like"/>
    <property type="match status" value="1"/>
</dbReference>
<feature type="transmembrane region" description="Helical" evidence="13">
    <location>
        <begin position="30"/>
        <end position="54"/>
    </location>
</feature>
<dbReference type="PANTHER" id="PTHR43297:SF14">
    <property type="entry name" value="ATPASE AAA-TYPE CORE DOMAIN-CONTAINING PROTEIN"/>
    <property type="match status" value="1"/>
</dbReference>
<dbReference type="InterPro" id="IPR035906">
    <property type="entry name" value="MetI-like_sf"/>
</dbReference>
<keyword evidence="18" id="KW-1185">Reference proteome</keyword>
<dbReference type="GO" id="GO:0016887">
    <property type="term" value="F:ATP hydrolysis activity"/>
    <property type="evidence" value="ECO:0007669"/>
    <property type="project" value="InterPro"/>
</dbReference>
<dbReference type="CDD" id="cd06261">
    <property type="entry name" value="TM_PBP2"/>
    <property type="match status" value="1"/>
</dbReference>
<dbReference type="InterPro" id="IPR017871">
    <property type="entry name" value="ABC_transporter-like_CS"/>
</dbReference>
<feature type="domain" description="ABC transporter" evidence="15">
    <location>
        <begin position="336"/>
        <end position="584"/>
    </location>
</feature>
<feature type="transmembrane region" description="Helical" evidence="13">
    <location>
        <begin position="135"/>
        <end position="155"/>
    </location>
</feature>
<evidence type="ECO:0000259" key="15">
    <source>
        <dbReference type="PROSITE" id="PS50893"/>
    </source>
</evidence>
<evidence type="ECO:0000313" key="18">
    <source>
        <dbReference type="Proteomes" id="UP000326702"/>
    </source>
</evidence>
<dbReference type="InterPro" id="IPR050388">
    <property type="entry name" value="ABC_Ni/Peptide_Import"/>
</dbReference>
<keyword evidence="4 13" id="KW-0813">Transport</keyword>
<evidence type="ECO:0000256" key="14">
    <source>
        <dbReference type="SAM" id="MobiDB-lite"/>
    </source>
</evidence>
<dbReference type="InterPro" id="IPR003439">
    <property type="entry name" value="ABC_transporter-like_ATP-bd"/>
</dbReference>
<dbReference type="KEGG" id="lxl:KDY119_02463"/>
<dbReference type="PROSITE" id="PS50928">
    <property type="entry name" value="ABC_TM1"/>
    <property type="match status" value="1"/>
</dbReference>
<feature type="domain" description="ABC transmembrane type-1" evidence="16">
    <location>
        <begin position="97"/>
        <end position="285"/>
    </location>
</feature>